<dbReference type="AlphaFoldDB" id="A0A2S3W1E4"/>
<dbReference type="PRINTS" id="PR01442">
    <property type="entry name" value="CELLSNTHASED"/>
</dbReference>
<dbReference type="Gene3D" id="1.20.5.3790">
    <property type="match status" value="1"/>
</dbReference>
<proteinExistence type="predicted"/>
<dbReference type="Pfam" id="PF03500">
    <property type="entry name" value="Cellsynth_D"/>
    <property type="match status" value="1"/>
</dbReference>
<organism evidence="1 2">
    <name type="scientific">Novacetimonas maltaceti</name>
    <dbReference type="NCBI Taxonomy" id="1203393"/>
    <lineage>
        <taxon>Bacteria</taxon>
        <taxon>Pseudomonadati</taxon>
        <taxon>Pseudomonadota</taxon>
        <taxon>Alphaproteobacteria</taxon>
        <taxon>Acetobacterales</taxon>
        <taxon>Acetobacteraceae</taxon>
        <taxon>Novacetimonas</taxon>
    </lineage>
</organism>
<sequence>MTIYEKKPDFTLFLQTLSWEIDDQVGIEVRNELLREVGRGMGTRIMPPPCQTVDKLQIELNALLAMIGWGTVTLELLPEDQSLRIVHENLPQVGSAGEPSGTWLAPVLEGLYGRWVTSQAGAFGDYVVTRDVDAEDLNAVPRQTIIMYMRVRSSAN</sequence>
<dbReference type="GO" id="GO:0030244">
    <property type="term" value="P:cellulose biosynthetic process"/>
    <property type="evidence" value="ECO:0007669"/>
    <property type="project" value="InterPro"/>
</dbReference>
<comment type="caution">
    <text evidence="1">The sequence shown here is derived from an EMBL/GenBank/DDBJ whole genome shotgun (WGS) entry which is preliminary data.</text>
</comment>
<name>A0A2S3W1E4_9PROT</name>
<keyword evidence="2" id="KW-1185">Reference proteome</keyword>
<gene>
    <name evidence="1" type="primary">acsD</name>
    <name evidence="1" type="ORF">KMAL_17160</name>
</gene>
<reference evidence="1 2" key="1">
    <citation type="submission" date="2018-01" db="EMBL/GenBank/DDBJ databases">
        <title>Draft Genome Sequence of Komagataeibacter maltaceti LMG 1529, a Vinegar Producing Acetic Acid Bacterium Isolated from Malt Vinegar Brewery Acetifiers.</title>
        <authorList>
            <person name="Zhang Q."/>
            <person name="Hollensteiner J."/>
            <person name="Poehlein A."/>
            <person name="Daniel R."/>
        </authorList>
    </citation>
    <scope>NUCLEOTIDE SEQUENCE [LARGE SCALE GENOMIC DNA]</scope>
    <source>
        <strain evidence="1 2">LMG 1529</strain>
    </source>
</reference>
<dbReference type="OrthoDB" id="6078279at2"/>
<evidence type="ECO:0000313" key="2">
    <source>
        <dbReference type="Proteomes" id="UP000237344"/>
    </source>
</evidence>
<protein>
    <submittedName>
        <fullName evidence="1">Cellulose synthase operon protein D</fullName>
    </submittedName>
</protein>
<dbReference type="RefSeq" id="WP_110095297.1">
    <property type="nucleotide sequence ID" value="NZ_NKUE01000005.1"/>
</dbReference>
<dbReference type="InterPro" id="IPR022798">
    <property type="entry name" value="BcsD_bac"/>
</dbReference>
<dbReference type="EMBL" id="POTC01000019">
    <property type="protein sequence ID" value="POF62689.1"/>
    <property type="molecule type" value="Genomic_DNA"/>
</dbReference>
<accession>A0A2S3W1E4</accession>
<dbReference type="Gene3D" id="3.30.70.2590">
    <property type="match status" value="1"/>
</dbReference>
<dbReference type="Proteomes" id="UP000237344">
    <property type="component" value="Unassembled WGS sequence"/>
</dbReference>
<evidence type="ECO:0000313" key="1">
    <source>
        <dbReference type="EMBL" id="POF62689.1"/>
    </source>
</evidence>
<dbReference type="InterPro" id="IPR038470">
    <property type="entry name" value="Cellsynth_D_sf"/>
</dbReference>